<evidence type="ECO:0000256" key="8">
    <source>
        <dbReference type="ARBA" id="ARBA00022960"/>
    </source>
</evidence>
<keyword evidence="2" id="KW-0121">Carboxypeptidase</keyword>
<keyword evidence="4" id="KW-0328">Glycosyltransferase</keyword>
<accession>A0ABR8UCI6</accession>
<keyword evidence="13" id="KW-0961">Cell wall biogenesis/degradation</keyword>
<evidence type="ECO:0000256" key="17">
    <source>
        <dbReference type="SAM" id="Phobius"/>
    </source>
</evidence>
<evidence type="ECO:0000256" key="13">
    <source>
        <dbReference type="ARBA" id="ARBA00023316"/>
    </source>
</evidence>
<evidence type="ECO:0000256" key="11">
    <source>
        <dbReference type="ARBA" id="ARBA00023136"/>
    </source>
</evidence>
<evidence type="ECO:0000256" key="6">
    <source>
        <dbReference type="ARBA" id="ARBA00022692"/>
    </source>
</evidence>
<dbReference type="PANTHER" id="PTHR32282:SF32">
    <property type="entry name" value="PENICILLIN-BINDING PROTEIN 2A"/>
    <property type="match status" value="1"/>
</dbReference>
<dbReference type="InterPro" id="IPR012338">
    <property type="entry name" value="Beta-lactam/transpept-like"/>
</dbReference>
<evidence type="ECO:0000256" key="15">
    <source>
        <dbReference type="ARBA" id="ARBA00049902"/>
    </source>
</evidence>
<evidence type="ECO:0000256" key="1">
    <source>
        <dbReference type="ARBA" id="ARBA00022475"/>
    </source>
</evidence>
<evidence type="ECO:0000313" key="21">
    <source>
        <dbReference type="Proteomes" id="UP000626786"/>
    </source>
</evidence>
<feature type="domain" description="Glycosyl transferase family 51" evidence="19">
    <location>
        <begin position="72"/>
        <end position="245"/>
    </location>
</feature>
<keyword evidence="5" id="KW-0808">Transferase</keyword>
<dbReference type="Gene3D" id="1.10.3810.10">
    <property type="entry name" value="Biosynthetic peptidoglycan transglycosylase-like"/>
    <property type="match status" value="1"/>
</dbReference>
<dbReference type="InterPro" id="IPR001460">
    <property type="entry name" value="PCN-bd_Tpept"/>
</dbReference>
<evidence type="ECO:0000256" key="16">
    <source>
        <dbReference type="SAM" id="MobiDB-lite"/>
    </source>
</evidence>
<keyword evidence="8" id="KW-0133">Cell shape</keyword>
<dbReference type="Proteomes" id="UP000626786">
    <property type="component" value="Unassembled WGS sequence"/>
</dbReference>
<keyword evidence="11 17" id="KW-0472">Membrane</keyword>
<evidence type="ECO:0000256" key="10">
    <source>
        <dbReference type="ARBA" id="ARBA00022989"/>
    </source>
</evidence>
<feature type="compositionally biased region" description="Basic and acidic residues" evidence="16">
    <location>
        <begin position="664"/>
        <end position="712"/>
    </location>
</feature>
<evidence type="ECO:0000256" key="14">
    <source>
        <dbReference type="ARBA" id="ARBA00034000"/>
    </source>
</evidence>
<reference evidence="20 21" key="1">
    <citation type="submission" date="2020-08" db="EMBL/GenBank/DDBJ databases">
        <title>A Genomic Blueprint of the Chicken Gut Microbiome.</title>
        <authorList>
            <person name="Gilroy R."/>
            <person name="Ravi A."/>
            <person name="Getino M."/>
            <person name="Pursley I."/>
            <person name="Horton D.L."/>
            <person name="Alikhan N.-F."/>
            <person name="Baker D."/>
            <person name="Gharbi K."/>
            <person name="Hall N."/>
            <person name="Watson M."/>
            <person name="Adriaenssens E.M."/>
            <person name="Foster-Nyarko E."/>
            <person name="Jarju S."/>
            <person name="Secka A."/>
            <person name="Antonio M."/>
            <person name="Oren A."/>
            <person name="Chaudhuri R."/>
            <person name="La Ragione R.M."/>
            <person name="Hildebrand F."/>
            <person name="Pallen M.J."/>
        </authorList>
    </citation>
    <scope>NUCLEOTIDE SEQUENCE [LARGE SCALE GENOMIC DNA]</scope>
    <source>
        <strain evidence="20 21">Sa2YVA2</strain>
    </source>
</reference>
<dbReference type="SUPFAM" id="SSF53955">
    <property type="entry name" value="Lysozyme-like"/>
    <property type="match status" value="1"/>
</dbReference>
<evidence type="ECO:0000256" key="4">
    <source>
        <dbReference type="ARBA" id="ARBA00022676"/>
    </source>
</evidence>
<keyword evidence="7" id="KW-0378">Hydrolase</keyword>
<dbReference type="Pfam" id="PF00905">
    <property type="entry name" value="Transpeptidase"/>
    <property type="match status" value="1"/>
</dbReference>
<protein>
    <submittedName>
        <fullName evidence="20">PBP1A family penicillin-binding protein</fullName>
    </submittedName>
</protein>
<keyword evidence="6 17" id="KW-0812">Transmembrane</keyword>
<keyword evidence="3" id="KW-0645">Protease</keyword>
<dbReference type="InterPro" id="IPR023346">
    <property type="entry name" value="Lysozyme-like_dom_sf"/>
</dbReference>
<keyword evidence="10 17" id="KW-1133">Transmembrane helix</keyword>
<evidence type="ECO:0000256" key="9">
    <source>
        <dbReference type="ARBA" id="ARBA00022984"/>
    </source>
</evidence>
<dbReference type="RefSeq" id="WP_191695576.1">
    <property type="nucleotide sequence ID" value="NZ_JACSQN010000014.1"/>
</dbReference>
<feature type="compositionally biased region" description="Basic and acidic residues" evidence="16">
    <location>
        <begin position="641"/>
        <end position="656"/>
    </location>
</feature>
<dbReference type="Gene3D" id="3.40.710.10">
    <property type="entry name" value="DD-peptidase/beta-lactamase superfamily"/>
    <property type="match status" value="1"/>
</dbReference>
<dbReference type="PANTHER" id="PTHR32282">
    <property type="entry name" value="BINDING PROTEIN TRANSPEPTIDASE, PUTATIVE-RELATED"/>
    <property type="match status" value="1"/>
</dbReference>
<dbReference type="InterPro" id="IPR036950">
    <property type="entry name" value="PBP_transglycosylase"/>
</dbReference>
<keyword evidence="1" id="KW-1003">Cell membrane</keyword>
<evidence type="ECO:0000256" key="5">
    <source>
        <dbReference type="ARBA" id="ARBA00022679"/>
    </source>
</evidence>
<evidence type="ECO:0000313" key="20">
    <source>
        <dbReference type="EMBL" id="MBD7985752.1"/>
    </source>
</evidence>
<dbReference type="EMBL" id="JACSQN010000014">
    <property type="protein sequence ID" value="MBD7985752.1"/>
    <property type="molecule type" value="Genomic_DNA"/>
</dbReference>
<dbReference type="InterPro" id="IPR050396">
    <property type="entry name" value="Glycosyltr_51/Transpeptidase"/>
</dbReference>
<evidence type="ECO:0000259" key="19">
    <source>
        <dbReference type="Pfam" id="PF00912"/>
    </source>
</evidence>
<feature type="region of interest" description="Disordered" evidence="16">
    <location>
        <begin position="641"/>
        <end position="712"/>
    </location>
</feature>
<dbReference type="InterPro" id="IPR001264">
    <property type="entry name" value="Glyco_trans_51"/>
</dbReference>
<dbReference type="SUPFAM" id="SSF56601">
    <property type="entry name" value="beta-lactamase/transpeptidase-like"/>
    <property type="match status" value="1"/>
</dbReference>
<evidence type="ECO:0000256" key="12">
    <source>
        <dbReference type="ARBA" id="ARBA00023268"/>
    </source>
</evidence>
<keyword evidence="9" id="KW-0573">Peptidoglycan synthesis</keyword>
<evidence type="ECO:0000256" key="2">
    <source>
        <dbReference type="ARBA" id="ARBA00022645"/>
    </source>
</evidence>
<proteinExistence type="predicted"/>
<name>A0ABR8UCI6_9BACL</name>
<gene>
    <name evidence="20" type="ORF">H9649_14275</name>
</gene>
<organism evidence="20 21">
    <name type="scientific">Sporosarcina quadrami</name>
    <dbReference type="NCBI Taxonomy" id="2762234"/>
    <lineage>
        <taxon>Bacteria</taxon>
        <taxon>Bacillati</taxon>
        <taxon>Bacillota</taxon>
        <taxon>Bacilli</taxon>
        <taxon>Bacillales</taxon>
        <taxon>Caryophanaceae</taxon>
        <taxon>Sporosarcina</taxon>
    </lineage>
</organism>
<feature type="domain" description="Penicillin-binding protein transpeptidase" evidence="18">
    <location>
        <begin position="343"/>
        <end position="618"/>
    </location>
</feature>
<sequence length="712" mass="80548">MKRTDHKQQKNKLHVRNKWSNLKKPIRVLFIVIFVVAMSILLIVNGLISTSDVSKLEKPEPRPTFIYDQKGDIVSKISNSTIEGVTLDQIPNELVEAVVSIEDQQFYKHSGINYFGVARAFIQNLFKGEVVAGGSTITQQLSKNVFLSQERTYSRKFKELIIAKKIERTYSKDDIIERYLNQIYFGEGAWGVQRAAQVYFGKDVNDLTLSECATLAGLIKAPSHLSPYKQMEKSVERRNIVLSVMKSEKYISHTEYDEAIGQEIKLADSTMPNYKGKYPYYIDHVIDEAVNTYKLTKNEVLYGGLHIYTAINPVIQDALEEVYADDRNFPESTPDQLLQSASVFLNPKTGGISALVGGRGEYTHGRFNNATELIRQPGSTLKPLAVYTPALEQGYHMSDLLVDEPINIDGYAPKNFDKQYRGRVTMYDAVAHSYNIPPVWLLQQIGIESGVRAVERFGIPLEENDYNLGLALGGLNKGTSPLQMAQAFSTFANDGVMVEAHAIVEIKDSGGKVLGKWKEQSEDVTEPEVAQQMTYMLQGAIKEGTAKKAQISDIEIAGKTGTTQLPFTGVEGSKDHWFVGYTPDIVGAVWLGYDQTDAAHYLTSTSSFTAPPVFAQVLSKSMSEFPTKKFNLPLIANNKKELDNQREKLKKEERKKEKAKMKQQKKEEKERKKRDEKGEKEQKKRDKKYKKEREKEKKNKEKKDKKRDKGKD</sequence>
<dbReference type="NCBIfam" id="TIGR02074">
    <property type="entry name" value="PBP_1a_fam"/>
    <property type="match status" value="1"/>
</dbReference>
<dbReference type="Pfam" id="PF00912">
    <property type="entry name" value="Transgly"/>
    <property type="match status" value="1"/>
</dbReference>
<comment type="catalytic activity">
    <reaction evidence="15">
        <text>[GlcNAc-(1-&gt;4)-Mur2Ac(oyl-L-Ala-gamma-D-Glu-L-Lys-D-Ala-D-Ala)](n)-di-trans,octa-cis-undecaprenyl diphosphate + beta-D-GlcNAc-(1-&gt;4)-Mur2Ac(oyl-L-Ala-gamma-D-Glu-L-Lys-D-Ala-D-Ala)-di-trans,octa-cis-undecaprenyl diphosphate = [GlcNAc-(1-&gt;4)-Mur2Ac(oyl-L-Ala-gamma-D-Glu-L-Lys-D-Ala-D-Ala)](n+1)-di-trans,octa-cis-undecaprenyl diphosphate + di-trans,octa-cis-undecaprenyl diphosphate + H(+)</text>
        <dbReference type="Rhea" id="RHEA:23708"/>
        <dbReference type="Rhea" id="RHEA-COMP:9602"/>
        <dbReference type="Rhea" id="RHEA-COMP:9603"/>
        <dbReference type="ChEBI" id="CHEBI:15378"/>
        <dbReference type="ChEBI" id="CHEBI:58405"/>
        <dbReference type="ChEBI" id="CHEBI:60033"/>
        <dbReference type="ChEBI" id="CHEBI:78435"/>
        <dbReference type="EC" id="2.4.99.28"/>
    </reaction>
</comment>
<evidence type="ECO:0000256" key="3">
    <source>
        <dbReference type="ARBA" id="ARBA00022670"/>
    </source>
</evidence>
<keyword evidence="21" id="KW-1185">Reference proteome</keyword>
<comment type="caution">
    <text evidence="20">The sequence shown here is derived from an EMBL/GenBank/DDBJ whole genome shotgun (WGS) entry which is preliminary data.</text>
</comment>
<evidence type="ECO:0000259" key="18">
    <source>
        <dbReference type="Pfam" id="PF00905"/>
    </source>
</evidence>
<comment type="catalytic activity">
    <reaction evidence="14">
        <text>Preferential cleavage: (Ac)2-L-Lys-D-Ala-|-D-Ala. Also transpeptidation of peptidyl-alanyl moieties that are N-acyl substituents of D-alanine.</text>
        <dbReference type="EC" id="3.4.16.4"/>
    </reaction>
</comment>
<keyword evidence="12" id="KW-0511">Multifunctional enzyme</keyword>
<feature type="transmembrane region" description="Helical" evidence="17">
    <location>
        <begin position="26"/>
        <end position="48"/>
    </location>
</feature>
<evidence type="ECO:0000256" key="7">
    <source>
        <dbReference type="ARBA" id="ARBA00022801"/>
    </source>
</evidence>